<keyword evidence="1" id="KW-0934">Plastid</keyword>
<organism evidence="1">
    <name type="scientific">Bostrychia moritziana</name>
    <name type="common">Red alga</name>
    <name type="synonym">Polysiphonia moritziana</name>
    <dbReference type="NCBI Taxonomy" id="103713"/>
    <lineage>
        <taxon>Eukaryota</taxon>
        <taxon>Rhodophyta</taxon>
        <taxon>Florideophyceae</taxon>
        <taxon>Rhodymeniophycidae</taxon>
        <taxon>Ceramiales</taxon>
        <taxon>Rhodomelaceae</taxon>
        <taxon>Bostrychia</taxon>
    </lineage>
</organism>
<gene>
    <name evidence="1" type="primary">petP</name>
</gene>
<keyword evidence="1" id="KW-0150">Chloroplast</keyword>
<geneLocation type="chloroplast" evidence="1"/>
<proteinExistence type="predicted"/>
<evidence type="ECO:0000313" key="1">
    <source>
        <dbReference type="EMBL" id="ARW61689.1"/>
    </source>
</evidence>
<accession>A0A1Z1M6R5</accession>
<dbReference type="RefSeq" id="YP_009393127.1">
    <property type="nucleotide sequence ID" value="NC_035266.1"/>
</dbReference>
<sequence>MKIHSVHIIKIPINIKLKIEKNIQETFYLTGYKKIGNLKVPVIEFSDNIRVWMLKQEITINKTIY</sequence>
<dbReference type="AlphaFoldDB" id="A0A1Z1M6R5"/>
<dbReference type="GeneID" id="33354772"/>
<reference evidence="1" key="1">
    <citation type="journal article" date="2017" name="J. Phycol.">
        <title>Analysis of chloroplast genomes and a supermatrix inform reclassification of the Rhodomelaceae (Rhodophyta).</title>
        <authorList>
            <person name="Diaz-Tapia P."/>
            <person name="Maggs C.A."/>
            <person name="West J.A."/>
            <person name="Verbruggen H."/>
        </authorList>
    </citation>
    <scope>NUCLEOTIDE SEQUENCE</scope>
    <source>
        <strain evidence="1">JW3660</strain>
    </source>
</reference>
<dbReference type="EMBL" id="MF101419">
    <property type="protein sequence ID" value="ARW61689.1"/>
    <property type="molecule type" value="Genomic_DNA"/>
</dbReference>
<name>A0A1Z1M6R5_BOSMO</name>
<protein>
    <submittedName>
        <fullName evidence="1">Cytochrome b6-f complex subunit PetP</fullName>
    </submittedName>
</protein>